<sequence length="191" mass="21317">MALAAKAAGPIYFGPFVVTSQVFYLTPLTYALVNLKPILPGHVLVSPRRRVPRVADLTPDEATDLFLTVRRVGRMVERVYSASSLNIAIQDGVDAGQSVPHVHTHIIPRRRSDLDHKGGTDAVYQLMNGEEGDIGRFQWQMMEEMARQEGEQGRRTGFPAVDNDARKPRSMEEMEAEAAMLAKEMEKEPLD</sequence>
<dbReference type="OrthoDB" id="680339at2759"/>
<feature type="region of interest" description="Disordered" evidence="8">
    <location>
        <begin position="148"/>
        <end position="170"/>
    </location>
</feature>
<dbReference type="GO" id="GO:0000166">
    <property type="term" value="F:nucleotide binding"/>
    <property type="evidence" value="ECO:0007669"/>
    <property type="project" value="UniProtKB-KW"/>
</dbReference>
<evidence type="ECO:0000256" key="4">
    <source>
        <dbReference type="PIRSR" id="PIRSR639383-2"/>
    </source>
</evidence>
<feature type="active site" description="Tele-AMP-histidine intermediate" evidence="3">
    <location>
        <position position="103"/>
    </location>
</feature>
<dbReference type="EC" id="3.6.1.29" evidence="7"/>
<evidence type="ECO:0000256" key="5">
    <source>
        <dbReference type="PIRSR" id="PIRSR639383-3"/>
    </source>
</evidence>
<dbReference type="CDD" id="cd01275">
    <property type="entry name" value="FHIT"/>
    <property type="match status" value="1"/>
</dbReference>
<dbReference type="AlphaFoldDB" id="A0A443HHY3"/>
<reference evidence="10 11" key="1">
    <citation type="journal article" date="2018" name="Front. Microbiol.">
        <title>Genomic and genetic insights into a cosmopolitan fungus, Paecilomyces variotii (Eurotiales).</title>
        <authorList>
            <person name="Urquhart A.S."/>
            <person name="Mondo S.J."/>
            <person name="Makela M.R."/>
            <person name="Hane J.K."/>
            <person name="Wiebenga A."/>
            <person name="He G."/>
            <person name="Mihaltcheva S."/>
            <person name="Pangilinan J."/>
            <person name="Lipzen A."/>
            <person name="Barry K."/>
            <person name="de Vries R.P."/>
            <person name="Grigoriev I.V."/>
            <person name="Idnurm A."/>
        </authorList>
    </citation>
    <scope>NUCLEOTIDE SEQUENCE [LARGE SCALE GENOMIC DNA]</scope>
    <source>
        <strain evidence="10 11">CBS 101075</strain>
    </source>
</reference>
<dbReference type="PANTHER" id="PTHR46243">
    <property type="entry name" value="BIS(5'-ADENOSYL)-TRIPHOSPHATASE"/>
    <property type="match status" value="1"/>
</dbReference>
<evidence type="ECO:0000256" key="8">
    <source>
        <dbReference type="SAM" id="MobiDB-lite"/>
    </source>
</evidence>
<dbReference type="PROSITE" id="PS51084">
    <property type="entry name" value="HIT_2"/>
    <property type="match status" value="1"/>
</dbReference>
<feature type="binding site" evidence="4">
    <location>
        <position position="105"/>
    </location>
    <ligand>
        <name>substrate</name>
    </ligand>
</feature>
<dbReference type="GO" id="GO:0047710">
    <property type="term" value="F:bis(5'-adenosyl)-triphosphatase activity"/>
    <property type="evidence" value="ECO:0007669"/>
    <property type="project" value="UniProtKB-UniRule"/>
</dbReference>
<dbReference type="InterPro" id="IPR036265">
    <property type="entry name" value="HIT-like_sf"/>
</dbReference>
<dbReference type="SUPFAM" id="SSF54197">
    <property type="entry name" value="HIT-like"/>
    <property type="match status" value="1"/>
</dbReference>
<evidence type="ECO:0000256" key="6">
    <source>
        <dbReference type="PROSITE-ProRule" id="PRU00464"/>
    </source>
</evidence>
<evidence type="ECO:0000256" key="1">
    <source>
        <dbReference type="ARBA" id="ARBA00022741"/>
    </source>
</evidence>
<gene>
    <name evidence="10" type="ORF">C8Q69DRAFT_482549</name>
</gene>
<dbReference type="InterPro" id="IPR039383">
    <property type="entry name" value="FHIT"/>
</dbReference>
<comment type="caution">
    <text evidence="10">The sequence shown here is derived from an EMBL/GenBank/DDBJ whole genome shotgun (WGS) entry which is preliminary data.</text>
</comment>
<feature type="short sequence motif" description="Histidine triad motif" evidence="6">
    <location>
        <begin position="101"/>
        <end position="105"/>
    </location>
</feature>
<evidence type="ECO:0000256" key="3">
    <source>
        <dbReference type="PIRSR" id="PIRSR639383-1"/>
    </source>
</evidence>
<evidence type="ECO:0000313" key="10">
    <source>
        <dbReference type="EMBL" id="RWQ91443.1"/>
    </source>
</evidence>
<comment type="catalytic activity">
    <reaction evidence="7">
        <text>P(1),P(3)-bis(5'-adenosyl) triphosphate + H2O = AMP + ADP + 2 H(+)</text>
        <dbReference type="Rhea" id="RHEA:13893"/>
        <dbReference type="ChEBI" id="CHEBI:15377"/>
        <dbReference type="ChEBI" id="CHEBI:15378"/>
        <dbReference type="ChEBI" id="CHEBI:58529"/>
        <dbReference type="ChEBI" id="CHEBI:456215"/>
        <dbReference type="ChEBI" id="CHEBI:456216"/>
        <dbReference type="EC" id="3.6.1.29"/>
    </reaction>
</comment>
<feature type="binding site" evidence="4">
    <location>
        <position position="90"/>
    </location>
    <ligand>
        <name>substrate</name>
    </ligand>
</feature>
<protein>
    <recommendedName>
        <fullName evidence="7">Bis(5'-adenosyl)-triphosphatase</fullName>
        <ecNumber evidence="7">3.6.1.29</ecNumber>
    </recommendedName>
</protein>
<evidence type="ECO:0000313" key="11">
    <source>
        <dbReference type="Proteomes" id="UP000283841"/>
    </source>
</evidence>
<dbReference type="Pfam" id="PF01230">
    <property type="entry name" value="HIT"/>
    <property type="match status" value="1"/>
</dbReference>
<feature type="site" description="Important for induction of apoptosis" evidence="5">
    <location>
        <position position="124"/>
    </location>
</feature>
<keyword evidence="11" id="KW-1185">Reference proteome</keyword>
<dbReference type="InterPro" id="IPR019808">
    <property type="entry name" value="Histidine_triad_CS"/>
</dbReference>
<organism evidence="10 11">
    <name type="scientific">Byssochlamys spectabilis</name>
    <name type="common">Paecilomyces variotii</name>
    <dbReference type="NCBI Taxonomy" id="264951"/>
    <lineage>
        <taxon>Eukaryota</taxon>
        <taxon>Fungi</taxon>
        <taxon>Dikarya</taxon>
        <taxon>Ascomycota</taxon>
        <taxon>Pezizomycotina</taxon>
        <taxon>Eurotiomycetes</taxon>
        <taxon>Eurotiomycetidae</taxon>
        <taxon>Eurotiales</taxon>
        <taxon>Thermoascaceae</taxon>
        <taxon>Paecilomyces</taxon>
    </lineage>
</organism>
<keyword evidence="2 7" id="KW-0378">Hydrolase</keyword>
<dbReference type="Proteomes" id="UP000283841">
    <property type="component" value="Unassembled WGS sequence"/>
</dbReference>
<comment type="cofactor">
    <cofactor evidence="7">
        <name>Mn(2+)</name>
        <dbReference type="ChEBI" id="CHEBI:29035"/>
    </cofactor>
</comment>
<feature type="domain" description="HIT" evidence="9">
    <location>
        <begin position="9"/>
        <end position="116"/>
    </location>
</feature>
<name>A0A443HHY3_BYSSP</name>
<feature type="binding site" evidence="4">
    <location>
        <position position="34"/>
    </location>
    <ligand>
        <name>substrate</name>
    </ligand>
</feature>
<dbReference type="PANTHER" id="PTHR46243:SF1">
    <property type="entry name" value="BIS(5'-ADENOSYL)-TRIPHOSPHATASE"/>
    <property type="match status" value="1"/>
</dbReference>
<dbReference type="VEuPathDB" id="FungiDB:C8Q69DRAFT_482549"/>
<dbReference type="PROSITE" id="PS00892">
    <property type="entry name" value="HIT_1"/>
    <property type="match status" value="1"/>
</dbReference>
<feature type="binding site" evidence="4">
    <location>
        <begin position="96"/>
        <end position="99"/>
    </location>
    <ligand>
        <name>substrate</name>
    </ligand>
</feature>
<evidence type="ECO:0000256" key="7">
    <source>
        <dbReference type="RuleBase" id="RU366076"/>
    </source>
</evidence>
<dbReference type="EMBL" id="RCNU01000020">
    <property type="protein sequence ID" value="RWQ91443.1"/>
    <property type="molecule type" value="Genomic_DNA"/>
</dbReference>
<dbReference type="Gene3D" id="3.30.428.10">
    <property type="entry name" value="HIT-like"/>
    <property type="match status" value="1"/>
</dbReference>
<accession>A0A443HHY3</accession>
<dbReference type="FunFam" id="3.30.428.10:FF:000011">
    <property type="entry name" value="Fragile histidine triad"/>
    <property type="match status" value="1"/>
</dbReference>
<evidence type="ECO:0000256" key="2">
    <source>
        <dbReference type="ARBA" id="ARBA00022801"/>
    </source>
</evidence>
<keyword evidence="1 7" id="KW-0547">Nucleotide-binding</keyword>
<proteinExistence type="predicted"/>
<dbReference type="STRING" id="264951.A0A443HHY3"/>
<dbReference type="InterPro" id="IPR051884">
    <property type="entry name" value="Bis(5'-adenosyl)-TPase_reg"/>
</dbReference>
<dbReference type="RefSeq" id="XP_028481088.1">
    <property type="nucleotide sequence ID" value="XM_028631659.1"/>
</dbReference>
<dbReference type="InterPro" id="IPR011146">
    <property type="entry name" value="HIT-like"/>
</dbReference>
<evidence type="ECO:0000259" key="9">
    <source>
        <dbReference type="PROSITE" id="PS51084"/>
    </source>
</evidence>
<dbReference type="GeneID" id="39600936"/>